<sequence length="89" mass="9514">MPLCKLLNPGTELTAAKAPPPPPPPPKTAVLVSKPKPRPLGKPLGRSKRLLLPPSPLMLPAAENDLDCKILRIKDRMREVVSPSTLLGA</sequence>
<name>K1VRW6_TRIAC</name>
<dbReference type="InParanoid" id="K1VRW6"/>
<organism evidence="2 3">
    <name type="scientific">Trichosporon asahii var. asahii (strain CBS 8904)</name>
    <name type="common">Yeast</name>
    <dbReference type="NCBI Taxonomy" id="1220162"/>
    <lineage>
        <taxon>Eukaryota</taxon>
        <taxon>Fungi</taxon>
        <taxon>Dikarya</taxon>
        <taxon>Basidiomycota</taxon>
        <taxon>Agaricomycotina</taxon>
        <taxon>Tremellomycetes</taxon>
        <taxon>Trichosporonales</taxon>
        <taxon>Trichosporonaceae</taxon>
        <taxon>Trichosporon</taxon>
    </lineage>
</organism>
<gene>
    <name evidence="2" type="ORF">A1Q2_06369</name>
</gene>
<proteinExistence type="predicted"/>
<feature type="compositionally biased region" description="Pro residues" evidence="1">
    <location>
        <begin position="18"/>
        <end position="27"/>
    </location>
</feature>
<protein>
    <submittedName>
        <fullName evidence="2">Uncharacterized protein</fullName>
    </submittedName>
</protein>
<comment type="caution">
    <text evidence="2">The sequence shown here is derived from an EMBL/GenBank/DDBJ whole genome shotgun (WGS) entry which is preliminary data.</text>
</comment>
<dbReference type="EMBL" id="AMBO01000372">
    <property type="protein sequence ID" value="EKC99432.1"/>
    <property type="molecule type" value="Genomic_DNA"/>
</dbReference>
<feature type="region of interest" description="Disordered" evidence="1">
    <location>
        <begin position="1"/>
        <end position="51"/>
    </location>
</feature>
<dbReference type="AlphaFoldDB" id="K1VRW6"/>
<feature type="compositionally biased region" description="Basic residues" evidence="1">
    <location>
        <begin position="35"/>
        <end position="49"/>
    </location>
</feature>
<keyword evidence="3" id="KW-1185">Reference proteome</keyword>
<accession>K1VRW6</accession>
<evidence type="ECO:0000313" key="3">
    <source>
        <dbReference type="Proteomes" id="UP000006757"/>
    </source>
</evidence>
<dbReference type="HOGENOM" id="CLU_2456351_0_0_1"/>
<evidence type="ECO:0000313" key="2">
    <source>
        <dbReference type="EMBL" id="EKC99432.1"/>
    </source>
</evidence>
<evidence type="ECO:0000256" key="1">
    <source>
        <dbReference type="SAM" id="MobiDB-lite"/>
    </source>
</evidence>
<reference evidence="2 3" key="1">
    <citation type="journal article" date="2012" name="Eukaryot. Cell">
        <title>Genome sequence of the Trichosporon asahii environmental strain CBS 8904.</title>
        <authorList>
            <person name="Yang R.Y."/>
            <person name="Li H.T."/>
            <person name="Zhu H."/>
            <person name="Zhou G.P."/>
            <person name="Wang M."/>
            <person name="Wang L."/>
        </authorList>
    </citation>
    <scope>NUCLEOTIDE SEQUENCE [LARGE SCALE GENOMIC DNA]</scope>
    <source>
        <strain evidence="2 3">CBS 8904</strain>
    </source>
</reference>
<dbReference type="Proteomes" id="UP000006757">
    <property type="component" value="Unassembled WGS sequence"/>
</dbReference>